<dbReference type="Proteomes" id="UP000036681">
    <property type="component" value="Unplaced"/>
</dbReference>
<protein>
    <submittedName>
        <fullName evidence="2">Uncharacterized protein</fullName>
    </submittedName>
</protein>
<accession>A0A0M3HKH8</accession>
<reference evidence="2" key="1">
    <citation type="submission" date="2017-02" db="UniProtKB">
        <authorList>
            <consortium name="WormBaseParasite"/>
        </authorList>
    </citation>
    <scope>IDENTIFICATION</scope>
</reference>
<sequence length="81" mass="9444">MINVDELHIPSNLFKKFVLYYLVVELNAILTYRTPFQFIEMSMNLSELELDFIVNNGRNKTNLVVKCELITGSGEMKKNEE</sequence>
<dbReference type="AlphaFoldDB" id="A0A0M3HKH8"/>
<evidence type="ECO:0000313" key="1">
    <source>
        <dbReference type="Proteomes" id="UP000036681"/>
    </source>
</evidence>
<evidence type="ECO:0000313" key="2">
    <source>
        <dbReference type="WBParaSite" id="ALUE_0000202301-mRNA-1"/>
    </source>
</evidence>
<name>A0A0M3HKH8_ASCLU</name>
<organism evidence="1 2">
    <name type="scientific">Ascaris lumbricoides</name>
    <name type="common">Giant roundworm</name>
    <dbReference type="NCBI Taxonomy" id="6252"/>
    <lineage>
        <taxon>Eukaryota</taxon>
        <taxon>Metazoa</taxon>
        <taxon>Ecdysozoa</taxon>
        <taxon>Nematoda</taxon>
        <taxon>Chromadorea</taxon>
        <taxon>Rhabditida</taxon>
        <taxon>Spirurina</taxon>
        <taxon>Ascaridomorpha</taxon>
        <taxon>Ascaridoidea</taxon>
        <taxon>Ascarididae</taxon>
        <taxon>Ascaris</taxon>
    </lineage>
</organism>
<dbReference type="WBParaSite" id="ALUE_0000202301-mRNA-1">
    <property type="protein sequence ID" value="ALUE_0000202301-mRNA-1"/>
    <property type="gene ID" value="ALUE_0000202301"/>
</dbReference>
<proteinExistence type="predicted"/>
<keyword evidence="1" id="KW-1185">Reference proteome</keyword>